<keyword evidence="6" id="KW-1185">Reference proteome</keyword>
<comment type="caution">
    <text evidence="5">The sequence shown here is derived from an EMBL/GenBank/DDBJ whole genome shotgun (WGS) entry which is preliminary data.</text>
</comment>
<dbReference type="InterPro" id="IPR019888">
    <property type="entry name" value="Tscrpt_reg_AsnC-like"/>
</dbReference>
<dbReference type="PRINTS" id="PR00033">
    <property type="entry name" value="HTHASNC"/>
</dbReference>
<dbReference type="PANTHER" id="PTHR30154:SF53">
    <property type="entry name" value="HTH-TYPE TRANSCRIPTIONAL REGULATOR LRPC"/>
    <property type="match status" value="1"/>
</dbReference>
<evidence type="ECO:0000256" key="3">
    <source>
        <dbReference type="ARBA" id="ARBA00023163"/>
    </source>
</evidence>
<dbReference type="InterPro" id="IPR000485">
    <property type="entry name" value="AsnC-type_HTH_dom"/>
</dbReference>
<dbReference type="InterPro" id="IPR011008">
    <property type="entry name" value="Dimeric_a/b-barrel"/>
</dbReference>
<protein>
    <submittedName>
        <fullName evidence="5">Lrp/AsnC family transcriptional regulator</fullName>
    </submittedName>
</protein>
<dbReference type="InterPro" id="IPR011991">
    <property type="entry name" value="ArsR-like_HTH"/>
</dbReference>
<accession>A0ABV7TCW7</accession>
<proteinExistence type="predicted"/>
<evidence type="ECO:0000256" key="2">
    <source>
        <dbReference type="ARBA" id="ARBA00023125"/>
    </source>
</evidence>
<dbReference type="RefSeq" id="WP_386734590.1">
    <property type="nucleotide sequence ID" value="NZ_JBHRXI010000004.1"/>
</dbReference>
<dbReference type="SUPFAM" id="SSF54909">
    <property type="entry name" value="Dimeric alpha+beta barrel"/>
    <property type="match status" value="1"/>
</dbReference>
<evidence type="ECO:0000313" key="5">
    <source>
        <dbReference type="EMBL" id="MFC3613422.1"/>
    </source>
</evidence>
<dbReference type="CDD" id="cd00090">
    <property type="entry name" value="HTH_ARSR"/>
    <property type="match status" value="1"/>
</dbReference>
<name>A0ABV7TCW7_9RHOB</name>
<keyword evidence="1" id="KW-0805">Transcription regulation</keyword>
<dbReference type="InterPro" id="IPR036388">
    <property type="entry name" value="WH-like_DNA-bd_sf"/>
</dbReference>
<evidence type="ECO:0000313" key="6">
    <source>
        <dbReference type="Proteomes" id="UP001595629"/>
    </source>
</evidence>
<feature type="domain" description="HTH asnC-type" evidence="4">
    <location>
        <begin position="1"/>
        <end position="65"/>
    </location>
</feature>
<keyword evidence="3" id="KW-0804">Transcription</keyword>
<evidence type="ECO:0000256" key="1">
    <source>
        <dbReference type="ARBA" id="ARBA00023015"/>
    </source>
</evidence>
<dbReference type="Pfam" id="PF01037">
    <property type="entry name" value="AsnC_trans_reg"/>
    <property type="match status" value="1"/>
</dbReference>
<dbReference type="SUPFAM" id="SSF46785">
    <property type="entry name" value="Winged helix' DNA-binding domain"/>
    <property type="match status" value="1"/>
</dbReference>
<sequence>MTIHEKDRQLLNILSENARMPVAVLARRLGVARTTVQARLDRLEEEGVIAGYALRLSDSYLEGQVRAHVMIVLTEKALGRVVQALRDIPEISAVHSVSGSVDLIAEVTAPSISDLDRIIDSIGELDGVARTQSSVILSTRFQR</sequence>
<dbReference type="InterPro" id="IPR019887">
    <property type="entry name" value="Tscrpt_reg_AsnC/Lrp_C"/>
</dbReference>
<gene>
    <name evidence="5" type="ORF">ACFORG_06590</name>
</gene>
<dbReference type="SMART" id="SM00344">
    <property type="entry name" value="HTH_ASNC"/>
    <property type="match status" value="1"/>
</dbReference>
<dbReference type="Gene3D" id="1.10.10.10">
    <property type="entry name" value="Winged helix-like DNA-binding domain superfamily/Winged helix DNA-binding domain"/>
    <property type="match status" value="1"/>
</dbReference>
<dbReference type="Gene3D" id="3.30.70.920">
    <property type="match status" value="1"/>
</dbReference>
<organism evidence="5 6">
    <name type="scientific">Lutimaribacter marinistellae</name>
    <dbReference type="NCBI Taxonomy" id="1820329"/>
    <lineage>
        <taxon>Bacteria</taxon>
        <taxon>Pseudomonadati</taxon>
        <taxon>Pseudomonadota</taxon>
        <taxon>Alphaproteobacteria</taxon>
        <taxon>Rhodobacterales</taxon>
        <taxon>Roseobacteraceae</taxon>
        <taxon>Lutimaribacter</taxon>
    </lineage>
</organism>
<dbReference type="InterPro" id="IPR036390">
    <property type="entry name" value="WH_DNA-bd_sf"/>
</dbReference>
<dbReference type="PANTHER" id="PTHR30154">
    <property type="entry name" value="LEUCINE-RESPONSIVE REGULATORY PROTEIN"/>
    <property type="match status" value="1"/>
</dbReference>
<dbReference type="EMBL" id="JBHRXI010000004">
    <property type="protein sequence ID" value="MFC3613422.1"/>
    <property type="molecule type" value="Genomic_DNA"/>
</dbReference>
<keyword evidence="2" id="KW-0238">DNA-binding</keyword>
<reference evidence="6" key="1">
    <citation type="journal article" date="2019" name="Int. J. Syst. Evol. Microbiol.">
        <title>The Global Catalogue of Microorganisms (GCM) 10K type strain sequencing project: providing services to taxonomists for standard genome sequencing and annotation.</title>
        <authorList>
            <consortium name="The Broad Institute Genomics Platform"/>
            <consortium name="The Broad Institute Genome Sequencing Center for Infectious Disease"/>
            <person name="Wu L."/>
            <person name="Ma J."/>
        </authorList>
    </citation>
    <scope>NUCLEOTIDE SEQUENCE [LARGE SCALE GENOMIC DNA]</scope>
    <source>
        <strain evidence="6">KCTC 42911</strain>
    </source>
</reference>
<evidence type="ECO:0000259" key="4">
    <source>
        <dbReference type="PROSITE" id="PS50956"/>
    </source>
</evidence>
<dbReference type="Pfam" id="PF13412">
    <property type="entry name" value="HTH_24"/>
    <property type="match status" value="1"/>
</dbReference>
<dbReference type="Proteomes" id="UP001595629">
    <property type="component" value="Unassembled WGS sequence"/>
</dbReference>
<dbReference type="PROSITE" id="PS50956">
    <property type="entry name" value="HTH_ASNC_2"/>
    <property type="match status" value="1"/>
</dbReference>